<dbReference type="InterPro" id="IPR008792">
    <property type="entry name" value="PQQD"/>
</dbReference>
<dbReference type="Proteomes" id="UP000178526">
    <property type="component" value="Unassembled WGS sequence"/>
</dbReference>
<proteinExistence type="predicted"/>
<reference evidence="1 2" key="1">
    <citation type="journal article" date="2016" name="Nat. Commun.">
        <title>Thousands of microbial genomes shed light on interconnected biogeochemical processes in an aquifer system.</title>
        <authorList>
            <person name="Anantharaman K."/>
            <person name="Brown C.T."/>
            <person name="Hug L.A."/>
            <person name="Sharon I."/>
            <person name="Castelle C.J."/>
            <person name="Probst A.J."/>
            <person name="Thomas B.C."/>
            <person name="Singh A."/>
            <person name="Wilkins M.J."/>
            <person name="Karaoz U."/>
            <person name="Brodie E.L."/>
            <person name="Williams K.H."/>
            <person name="Hubbard S.S."/>
            <person name="Banfield J.F."/>
        </authorList>
    </citation>
    <scope>NUCLEOTIDE SEQUENCE [LARGE SCALE GENOMIC DNA]</scope>
</reference>
<sequence>MVDNETVVSKNPSILCTELDDEAVLLDLETKCYYGLNEIALEIWKQIDGERKINSIVGNICEKFDVTPDKALSSITKLIKGLEENGLVTTDTSNPKKSKKS</sequence>
<gene>
    <name evidence="1" type="ORF">A2042_00560</name>
</gene>
<evidence type="ECO:0000313" key="2">
    <source>
        <dbReference type="Proteomes" id="UP000178526"/>
    </source>
</evidence>
<protein>
    <recommendedName>
        <fullName evidence="3">PqqD family protein</fullName>
    </recommendedName>
</protein>
<organism evidence="1 2">
    <name type="scientific">Candidatus Schekmanbacteria bacterium GWA2_38_11</name>
    <dbReference type="NCBI Taxonomy" id="1817876"/>
    <lineage>
        <taxon>Bacteria</taxon>
        <taxon>Candidatus Schekmaniibacteriota</taxon>
    </lineage>
</organism>
<evidence type="ECO:0000313" key="1">
    <source>
        <dbReference type="EMBL" id="OGL38424.1"/>
    </source>
</evidence>
<evidence type="ECO:0008006" key="3">
    <source>
        <dbReference type="Google" id="ProtNLM"/>
    </source>
</evidence>
<dbReference type="Gene3D" id="1.10.10.1150">
    <property type="entry name" value="Coenzyme PQQ synthesis protein D (PqqD)"/>
    <property type="match status" value="1"/>
</dbReference>
<name>A0A1F7RBS7_9BACT</name>
<accession>A0A1F7RBS7</accession>
<dbReference type="AlphaFoldDB" id="A0A1F7RBS7"/>
<dbReference type="Pfam" id="PF05402">
    <property type="entry name" value="PqqD"/>
    <property type="match status" value="1"/>
</dbReference>
<dbReference type="EMBL" id="MGDB01000147">
    <property type="protein sequence ID" value="OGL38424.1"/>
    <property type="molecule type" value="Genomic_DNA"/>
</dbReference>
<dbReference type="InterPro" id="IPR041881">
    <property type="entry name" value="PqqD_sf"/>
</dbReference>
<comment type="caution">
    <text evidence="1">The sequence shown here is derived from an EMBL/GenBank/DDBJ whole genome shotgun (WGS) entry which is preliminary data.</text>
</comment>